<evidence type="ECO:0000313" key="1">
    <source>
        <dbReference type="EMBL" id="STD13951.1"/>
    </source>
</evidence>
<comment type="caution">
    <text evidence="1">The sequence shown here is derived from an EMBL/GenBank/DDBJ whole genome shotgun (WGS) entry which is preliminary data.</text>
</comment>
<protein>
    <submittedName>
        <fullName evidence="1">Uncharacterized protein</fullName>
    </submittedName>
</protein>
<dbReference type="AlphaFoldDB" id="A0AA46H183"/>
<organism evidence="1 2">
    <name type="scientific">Dermatophilus congolensis</name>
    <dbReference type="NCBI Taxonomy" id="1863"/>
    <lineage>
        <taxon>Bacteria</taxon>
        <taxon>Bacillati</taxon>
        <taxon>Actinomycetota</taxon>
        <taxon>Actinomycetes</taxon>
        <taxon>Micrococcales</taxon>
        <taxon>Dermatophilaceae</taxon>
        <taxon>Dermatophilus</taxon>
    </lineage>
</organism>
<dbReference type="Proteomes" id="UP000254118">
    <property type="component" value="Unassembled WGS sequence"/>
</dbReference>
<reference evidence="1 2" key="1">
    <citation type="submission" date="2018-06" db="EMBL/GenBank/DDBJ databases">
        <authorList>
            <consortium name="Pathogen Informatics"/>
            <person name="Doyle S."/>
        </authorList>
    </citation>
    <scope>NUCLEOTIDE SEQUENCE [LARGE SCALE GENOMIC DNA]</scope>
    <source>
        <strain evidence="1 2">NCTC7915</strain>
    </source>
</reference>
<dbReference type="EMBL" id="UFYA01000001">
    <property type="protein sequence ID" value="STD13951.1"/>
    <property type="molecule type" value="Genomic_DNA"/>
</dbReference>
<gene>
    <name evidence="1" type="ORF">NCTC7915_02021</name>
</gene>
<name>A0AA46H183_9MICO</name>
<evidence type="ECO:0000313" key="2">
    <source>
        <dbReference type="Proteomes" id="UP000254118"/>
    </source>
</evidence>
<accession>A0AA46H183</accession>
<proteinExistence type="predicted"/>
<sequence>MVAGVDDFGDAAVDGVDHAAGGGGVFGWEGCGEGVVEDGVDVVAEVVDVGGVVEEALG</sequence>